<proteinExistence type="inferred from homology"/>
<dbReference type="EMBL" id="QRHL01000005">
    <property type="protein sequence ID" value="RHF73201.1"/>
    <property type="molecule type" value="Genomic_DNA"/>
</dbReference>
<name>A0A414PXJ8_FUSMR</name>
<dbReference type="InterPro" id="IPR018313">
    <property type="entry name" value="SBP_3_CS"/>
</dbReference>
<dbReference type="AlphaFoldDB" id="A0A414PXJ8"/>
<dbReference type="PANTHER" id="PTHR35936">
    <property type="entry name" value="MEMBRANE-BOUND LYTIC MUREIN TRANSGLYCOSYLASE F"/>
    <property type="match status" value="1"/>
</dbReference>
<comment type="similarity">
    <text evidence="2 4">Belongs to the bacterial solute-binding protein 3 family.</text>
</comment>
<dbReference type="Pfam" id="PF00497">
    <property type="entry name" value="SBP_bac_3"/>
    <property type="match status" value="1"/>
</dbReference>
<dbReference type="CDD" id="cd13624">
    <property type="entry name" value="PBP2_Arg_Lys_His"/>
    <property type="match status" value="1"/>
</dbReference>
<organism evidence="7 8">
    <name type="scientific">Fusobacterium mortiferum</name>
    <dbReference type="NCBI Taxonomy" id="850"/>
    <lineage>
        <taxon>Bacteria</taxon>
        <taxon>Fusobacteriati</taxon>
        <taxon>Fusobacteriota</taxon>
        <taxon>Fusobacteriia</taxon>
        <taxon>Fusobacteriales</taxon>
        <taxon>Fusobacteriaceae</taxon>
        <taxon>Fusobacterium</taxon>
    </lineage>
</organism>
<feature type="signal peptide" evidence="5">
    <location>
        <begin position="1"/>
        <end position="22"/>
    </location>
</feature>
<evidence type="ECO:0000256" key="1">
    <source>
        <dbReference type="ARBA" id="ARBA00004196"/>
    </source>
</evidence>
<dbReference type="GeneID" id="62762082"/>
<dbReference type="RefSeq" id="WP_005883012.1">
    <property type="nucleotide sequence ID" value="NZ_CABMMQ010000003.1"/>
</dbReference>
<gene>
    <name evidence="7" type="ORF">DW663_04955</name>
</gene>
<feature type="chain" id="PRO_5019152140" evidence="5">
    <location>
        <begin position="23"/>
        <end position="242"/>
    </location>
</feature>
<dbReference type="GO" id="GO:0030313">
    <property type="term" value="C:cell envelope"/>
    <property type="evidence" value="ECO:0007669"/>
    <property type="project" value="UniProtKB-SubCell"/>
</dbReference>
<keyword evidence="3 5" id="KW-0732">Signal</keyword>
<reference evidence="7 8" key="1">
    <citation type="submission" date="2018-08" db="EMBL/GenBank/DDBJ databases">
        <title>A genome reference for cultivated species of the human gut microbiota.</title>
        <authorList>
            <person name="Zou Y."/>
            <person name="Xue W."/>
            <person name="Luo G."/>
        </authorList>
    </citation>
    <scope>NUCLEOTIDE SEQUENCE [LARGE SCALE GENOMIC DNA]</scope>
    <source>
        <strain evidence="7 8">AM25-1</strain>
    </source>
</reference>
<evidence type="ECO:0000256" key="2">
    <source>
        <dbReference type="ARBA" id="ARBA00010333"/>
    </source>
</evidence>
<dbReference type="Proteomes" id="UP000284676">
    <property type="component" value="Unassembled WGS sequence"/>
</dbReference>
<dbReference type="PROSITE" id="PS01039">
    <property type="entry name" value="SBP_BACTERIAL_3"/>
    <property type="match status" value="1"/>
</dbReference>
<dbReference type="SMART" id="SM00062">
    <property type="entry name" value="PBPb"/>
    <property type="match status" value="1"/>
</dbReference>
<dbReference type="InterPro" id="IPR001638">
    <property type="entry name" value="Solute-binding_3/MltF_N"/>
</dbReference>
<comment type="caution">
    <text evidence="7">The sequence shown here is derived from an EMBL/GenBank/DDBJ whole genome shotgun (WGS) entry which is preliminary data.</text>
</comment>
<feature type="domain" description="Solute-binding protein family 3/N-terminal" evidence="6">
    <location>
        <begin position="25"/>
        <end position="242"/>
    </location>
</feature>
<accession>A0A414PXJ8</accession>
<evidence type="ECO:0000313" key="7">
    <source>
        <dbReference type="EMBL" id="RHF73201.1"/>
    </source>
</evidence>
<evidence type="ECO:0000256" key="4">
    <source>
        <dbReference type="RuleBase" id="RU003744"/>
    </source>
</evidence>
<protein>
    <submittedName>
        <fullName evidence="7">Basic amino acid ABC transporter substrate-binding protein</fullName>
    </submittedName>
</protein>
<dbReference type="Gene3D" id="3.40.190.10">
    <property type="entry name" value="Periplasmic binding protein-like II"/>
    <property type="match status" value="2"/>
</dbReference>
<evidence type="ECO:0000313" key="8">
    <source>
        <dbReference type="Proteomes" id="UP000284676"/>
    </source>
</evidence>
<dbReference type="SUPFAM" id="SSF53850">
    <property type="entry name" value="Periplasmic binding protein-like II"/>
    <property type="match status" value="1"/>
</dbReference>
<dbReference type="PANTHER" id="PTHR35936:SF17">
    <property type="entry name" value="ARGININE-BINDING EXTRACELLULAR PROTEIN ARTP"/>
    <property type="match status" value="1"/>
</dbReference>
<evidence type="ECO:0000256" key="5">
    <source>
        <dbReference type="SAM" id="SignalP"/>
    </source>
</evidence>
<evidence type="ECO:0000259" key="6">
    <source>
        <dbReference type="SMART" id="SM00062"/>
    </source>
</evidence>
<evidence type="ECO:0000256" key="3">
    <source>
        <dbReference type="ARBA" id="ARBA00022729"/>
    </source>
</evidence>
<sequence length="242" mass="27035">MKKLFLKAVLVSMFAVSGLSFGADKLYVGTNAEFEPFEYLQNGEIVGFDVDLMEEIAKSMGKEIEWKNIAFDGLLPALQAKKLDVIIAGMTATEERKKFVNFSQTYYESNQMMLVHEKNPVVKSFDELKGHDVGVVLGYTGDIAVSEIEGVKVHRYNATSEAIMALKAQKIDVVVLDSEPAKNYAKQNPELKLINTDVAKEEYAIAVGKNDKELVEDIDKALTELKANGTYDKLIKKYFSEK</sequence>
<comment type="subcellular location">
    <subcellularLocation>
        <location evidence="1">Cell envelope</location>
    </subcellularLocation>
</comment>